<comment type="caution">
    <text evidence="1">The sequence shown here is derived from an EMBL/GenBank/DDBJ whole genome shotgun (WGS) entry which is preliminary data.</text>
</comment>
<proteinExistence type="predicted"/>
<gene>
    <name evidence="1" type="ORF">QAD02_017149</name>
</gene>
<sequence length="129" mass="14326">MVSSGALLVLGFWVTLSPMLGIPWLVVLSPLPWRPLLVLGLRDHSLFRAALTCGWQPTTTKISTPWAAFRRSVTNHRESGPPTSHEITSKIQGTPITTTSFRHTLPSAALQQKVKYALLILQVMGREWV</sequence>
<dbReference type="EMBL" id="CM056742">
    <property type="protein sequence ID" value="KAJ8681362.1"/>
    <property type="molecule type" value="Genomic_DNA"/>
</dbReference>
<evidence type="ECO:0000313" key="2">
    <source>
        <dbReference type="Proteomes" id="UP001239111"/>
    </source>
</evidence>
<name>A0ACC2PD35_9HYME</name>
<protein>
    <submittedName>
        <fullName evidence="1">Uncharacterized protein</fullName>
    </submittedName>
</protein>
<keyword evidence="2" id="KW-1185">Reference proteome</keyword>
<dbReference type="Proteomes" id="UP001239111">
    <property type="component" value="Chromosome 2"/>
</dbReference>
<evidence type="ECO:0000313" key="1">
    <source>
        <dbReference type="EMBL" id="KAJ8681362.1"/>
    </source>
</evidence>
<reference evidence="1" key="1">
    <citation type="submission" date="2023-04" db="EMBL/GenBank/DDBJ databases">
        <title>A chromosome-level genome assembly of the parasitoid wasp Eretmocerus hayati.</title>
        <authorList>
            <person name="Zhong Y."/>
            <person name="Liu S."/>
            <person name="Liu Y."/>
        </authorList>
    </citation>
    <scope>NUCLEOTIDE SEQUENCE</scope>
    <source>
        <strain evidence="1">ZJU_SS_LIU_2023</strain>
    </source>
</reference>
<accession>A0ACC2PD35</accession>
<organism evidence="1 2">
    <name type="scientific">Eretmocerus hayati</name>
    <dbReference type="NCBI Taxonomy" id="131215"/>
    <lineage>
        <taxon>Eukaryota</taxon>
        <taxon>Metazoa</taxon>
        <taxon>Ecdysozoa</taxon>
        <taxon>Arthropoda</taxon>
        <taxon>Hexapoda</taxon>
        <taxon>Insecta</taxon>
        <taxon>Pterygota</taxon>
        <taxon>Neoptera</taxon>
        <taxon>Endopterygota</taxon>
        <taxon>Hymenoptera</taxon>
        <taxon>Apocrita</taxon>
        <taxon>Proctotrupomorpha</taxon>
        <taxon>Chalcidoidea</taxon>
        <taxon>Aphelinidae</taxon>
        <taxon>Aphelininae</taxon>
        <taxon>Eretmocerus</taxon>
    </lineage>
</organism>